<feature type="non-terminal residue" evidence="1">
    <location>
        <position position="1"/>
    </location>
</feature>
<dbReference type="STRING" id="31246.A0A183PED0"/>
<accession>A0A183PED0</accession>
<name>A0A183PED0_9TREM</name>
<keyword evidence="2" id="KW-1185">Reference proteome</keyword>
<dbReference type="InterPro" id="IPR011990">
    <property type="entry name" value="TPR-like_helical_dom_sf"/>
</dbReference>
<dbReference type="Proteomes" id="UP000269396">
    <property type="component" value="Unassembled WGS sequence"/>
</dbReference>
<dbReference type="AlphaFoldDB" id="A0A183PED0"/>
<dbReference type="Gene3D" id="1.25.40.10">
    <property type="entry name" value="Tetratricopeptide repeat domain"/>
    <property type="match status" value="1"/>
</dbReference>
<dbReference type="EMBL" id="UZAL01032733">
    <property type="protein sequence ID" value="VDP61667.1"/>
    <property type="molecule type" value="Genomic_DNA"/>
</dbReference>
<sequence length="147" mass="17025">LIPKLEKNPETIKLLQSQLVNLIQKICLSEVIDSGSNQLASLLERIQSIHHIQLGPLLSDGRPPPETKSRTRRLVYLSAQKLMLFLGDLARYRETLVGERNFGKARNPGIWMQCSTICVPLLQVIHLRRHHKVWRLYLMKYDHVLKT</sequence>
<protein>
    <submittedName>
        <fullName evidence="1">Uncharacterized protein</fullName>
    </submittedName>
</protein>
<organism evidence="1 2">
    <name type="scientific">Schistosoma mattheei</name>
    <dbReference type="NCBI Taxonomy" id="31246"/>
    <lineage>
        <taxon>Eukaryota</taxon>
        <taxon>Metazoa</taxon>
        <taxon>Spiralia</taxon>
        <taxon>Lophotrochozoa</taxon>
        <taxon>Platyhelminthes</taxon>
        <taxon>Trematoda</taxon>
        <taxon>Digenea</taxon>
        <taxon>Strigeidida</taxon>
        <taxon>Schistosomatoidea</taxon>
        <taxon>Schistosomatidae</taxon>
        <taxon>Schistosoma</taxon>
    </lineage>
</organism>
<reference evidence="1 2" key="1">
    <citation type="submission" date="2018-11" db="EMBL/GenBank/DDBJ databases">
        <authorList>
            <consortium name="Pathogen Informatics"/>
        </authorList>
    </citation>
    <scope>NUCLEOTIDE SEQUENCE [LARGE SCALE GENOMIC DNA]</scope>
    <source>
        <strain>Denwood</strain>
        <strain evidence="2">Zambia</strain>
    </source>
</reference>
<gene>
    <name evidence="1" type="ORF">SMTD_LOCUS12715</name>
</gene>
<proteinExistence type="predicted"/>
<evidence type="ECO:0000313" key="1">
    <source>
        <dbReference type="EMBL" id="VDP61667.1"/>
    </source>
</evidence>
<evidence type="ECO:0000313" key="2">
    <source>
        <dbReference type="Proteomes" id="UP000269396"/>
    </source>
</evidence>